<dbReference type="HAMAP" id="MF_00802">
    <property type="entry name" value="GlnE"/>
    <property type="match status" value="1"/>
</dbReference>
<dbReference type="InterPro" id="IPR013546">
    <property type="entry name" value="PII_UdlTrfase/GS_AdlTrfase"/>
</dbReference>
<organism evidence="11 12">
    <name type="scientific">Streptomyces rishiriensis</name>
    <dbReference type="NCBI Taxonomy" id="68264"/>
    <lineage>
        <taxon>Bacteria</taxon>
        <taxon>Bacillati</taxon>
        <taxon>Actinomycetota</taxon>
        <taxon>Actinomycetes</taxon>
        <taxon>Kitasatosporales</taxon>
        <taxon>Streptomycetaceae</taxon>
        <taxon>Streptomyces</taxon>
    </lineage>
</organism>
<dbReference type="InterPro" id="IPR043519">
    <property type="entry name" value="NT_sf"/>
</dbReference>
<feature type="compositionally biased region" description="Low complexity" evidence="8">
    <location>
        <begin position="1162"/>
        <end position="1178"/>
    </location>
</feature>
<keyword evidence="3 7" id="KW-0547">Nucleotide-binding</keyword>
<feature type="compositionally biased region" description="Gly residues" evidence="8">
    <location>
        <begin position="1246"/>
        <end position="1256"/>
    </location>
</feature>
<sequence>MMAPGRRSSTFTRLLRHGFTDPSAAERLLDGPELSPVRNDPFLLEALGATADPDLALHGLVGLLEAQPGPTARRELLDTLIAAKPLRDRLLGVLGASAALADHLARHPRDWEALVTYEPRDLHPGVEEFERGLAEATDPVSLRVAYRRCLLSIAARDVCGTTELAETAAELADLATATLRAALGLARAAAPDDAALCRLAVIAMGKCGGHELNYVSDVDVIFVGEAVDGADEGKALRAAAKLAAHLMRICSETTVEGSIWPVDANLRPEGRNGPLVRTLSSHLAYYQRWAKTWEFQALLKARPVAGDLALGAEYVAAVGPLVWQAAERENFVVDVQRMRRRVVENIPVAEVDRELKLGPGGLRDVEFAVQLLQLVHGRADASLRSGTTLDALQALAAGGYVGRADAEQLDAAYRFLRSMEHRIQLYRLRRTHLVPEAESDLRRLGRSLGLRTDPVAELGQEWKRHAAVVRRLHEKLFYRPLLDAVAQLAPGETRLSPKAARERLVALGYADPASALRHLEALASGVSRKAAIQRTLLPVLLGWFADSADPDAGLLNFRKVSDALGKTPWYLRLLRDEGAAAENLARVLSAGRLAPDLLMRAPEAVALLGDGDAGGLEPRGRAQLEQEILAAVRRADGVVQAVTAARGVRRRELFRTSAADIVASYGTEAQPVEADQGALVDLVGGAVSDITAATLAGTLRAVVQDGWGDTLPTRFTVIGMGRFGGHELGYGSDADVLFVHEPRDGVDEREAGQAANKVVSEMRRLLQIPSADPPLLIDADLRPEGKSGPLVRTLKSYEAYYRRWSLGWESQALLRAEVVAGDEELGGRFIELINPLRYPADGLGEDAVREIRRLKARMESERMPRGADPKLHTKLGPGGLSDVEWTVQLVQMRHGSTHPGLRTTRTREALAAARDAGLIPGEDAATLDEAWVLATRVRNAVMLVRGRAGGHLPVRRPGTGRGGAVPGVRPRAGGRHARRLPPDRPPGTGRGGRAVLRRLAPALPWSAVSGRLCRTVAPRTGRPAGVRRPACARRRVPPGESHAHQHHRHARENAYACPLVEDHRAQRDGHHREQVADGRRRGGALVRYQAVVEIEGHARAEDAQRGDGEQGRGVRTEGTGRGERQRAPGRGGEKLGRRHGHRGLRGRQMPGHVGEGHRVAGRRGQQVQGGQAEQALVVPGSEDQDGTGEAQDEAGQAYGVQGTVRADADADEEGPERGRGVEDARDARVEVLLAQGEEGEGQGVAEQGGHGEMAPGGPGPRKALARPAGQEQQDGRAQDAPGDGDLGRGQAVGQGQFDPEEAGAPEEGERGHAERGGEGHAPTVVLSYL</sequence>
<dbReference type="InterPro" id="IPR023057">
    <property type="entry name" value="GlnE"/>
</dbReference>
<accession>A0ABU0NNE1</accession>
<evidence type="ECO:0000256" key="5">
    <source>
        <dbReference type="ARBA" id="ARBA00022842"/>
    </source>
</evidence>
<dbReference type="Pfam" id="PF08335">
    <property type="entry name" value="GlnD_UR_UTase"/>
    <property type="match status" value="2"/>
</dbReference>
<reference evidence="11 12" key="1">
    <citation type="submission" date="2023-07" db="EMBL/GenBank/DDBJ databases">
        <title>Comparative genomics of wheat-associated soil bacteria to identify genetic determinants of phenazine resistance.</title>
        <authorList>
            <person name="Mouncey N."/>
        </authorList>
    </citation>
    <scope>NUCLEOTIDE SEQUENCE [LARGE SCALE GENOMIC DNA]</scope>
    <source>
        <strain evidence="11 12">B2I6</strain>
    </source>
</reference>
<evidence type="ECO:0000256" key="4">
    <source>
        <dbReference type="ARBA" id="ARBA00022840"/>
    </source>
</evidence>
<dbReference type="NCBIfam" id="NF010707">
    <property type="entry name" value="PRK14109.1"/>
    <property type="match status" value="1"/>
</dbReference>
<dbReference type="Gene3D" id="3.30.460.10">
    <property type="entry name" value="Beta Polymerase, domain 2"/>
    <property type="match status" value="2"/>
</dbReference>
<feature type="region of interest" description="Disordered" evidence="8">
    <location>
        <begin position="1019"/>
        <end position="1050"/>
    </location>
</feature>
<feature type="compositionally biased region" description="Basic and acidic residues" evidence="8">
    <location>
        <begin position="1307"/>
        <end position="1318"/>
    </location>
</feature>
<keyword evidence="4 7" id="KW-0067">ATP-binding</keyword>
<keyword evidence="2 7" id="KW-0548">Nucleotidyltransferase</keyword>
<feature type="compositionally biased region" description="Basic residues" evidence="8">
    <location>
        <begin position="1136"/>
        <end position="1145"/>
    </location>
</feature>
<proteinExistence type="inferred from homology"/>
<evidence type="ECO:0000259" key="10">
    <source>
        <dbReference type="Pfam" id="PF08335"/>
    </source>
</evidence>
<comment type="catalytic activity">
    <reaction evidence="7">
        <text>[glutamine synthetase]-L-tyrosine + ATP = [glutamine synthetase]-O(4)-(5'-adenylyl)-L-tyrosine + diphosphate</text>
        <dbReference type="Rhea" id="RHEA:18589"/>
        <dbReference type="Rhea" id="RHEA-COMP:10660"/>
        <dbReference type="Rhea" id="RHEA-COMP:10661"/>
        <dbReference type="ChEBI" id="CHEBI:30616"/>
        <dbReference type="ChEBI" id="CHEBI:33019"/>
        <dbReference type="ChEBI" id="CHEBI:46858"/>
        <dbReference type="ChEBI" id="CHEBI:83624"/>
        <dbReference type="EC" id="2.7.7.42"/>
    </reaction>
</comment>
<dbReference type="InterPro" id="IPR005190">
    <property type="entry name" value="GlnE_rpt_dom"/>
</dbReference>
<protein>
    <recommendedName>
        <fullName evidence="7">Bifunctional glutamine synthetase adenylyltransferase/adenylyl-removing enzyme</fullName>
    </recommendedName>
    <alternativeName>
        <fullName evidence="7">ATP:glutamine synthetase adenylyltransferase</fullName>
    </alternativeName>
    <alternativeName>
        <fullName evidence="7">ATase</fullName>
    </alternativeName>
    <domain>
        <recommendedName>
            <fullName evidence="7">Glutamine synthetase adenylyl-L-tyrosine phosphorylase</fullName>
            <ecNumber evidence="7">2.7.7.89</ecNumber>
        </recommendedName>
        <alternativeName>
            <fullName evidence="7">Adenylyl removase</fullName>
            <shortName evidence="7">AR</shortName>
            <shortName evidence="7">AT-N</shortName>
        </alternativeName>
    </domain>
    <domain>
        <recommendedName>
            <fullName evidence="7">Glutamine synthetase adenylyl transferase</fullName>
            <ecNumber evidence="7">2.7.7.42</ecNumber>
        </recommendedName>
        <alternativeName>
            <fullName evidence="7">Adenylyl transferase</fullName>
            <shortName evidence="7">AT</shortName>
            <shortName evidence="7">AT-C</shortName>
        </alternativeName>
    </domain>
</protein>
<feature type="domain" description="Glutamate-ammonia ligase adenylyltransferase repeated" evidence="9">
    <location>
        <begin position="89"/>
        <end position="313"/>
    </location>
</feature>
<evidence type="ECO:0000313" key="11">
    <source>
        <dbReference type="EMBL" id="MDQ0580609.1"/>
    </source>
</evidence>
<feature type="domain" description="Glutamate-ammonia ligase adenylyltransferase repeated" evidence="9">
    <location>
        <begin position="582"/>
        <end position="829"/>
    </location>
</feature>
<comment type="cofactor">
    <cofactor evidence="7">
        <name>Mg(2+)</name>
        <dbReference type="ChEBI" id="CHEBI:18420"/>
    </cofactor>
</comment>
<evidence type="ECO:0000256" key="7">
    <source>
        <dbReference type="HAMAP-Rule" id="MF_00802"/>
    </source>
</evidence>
<feature type="domain" description="PII-uridylyltransferase/Glutamine-synthetase adenylyltransferase" evidence="10">
    <location>
        <begin position="856"/>
        <end position="954"/>
    </location>
</feature>
<dbReference type="PANTHER" id="PTHR30621">
    <property type="entry name" value="GLUTAMINE SYNTHETASE ADENYLYLTRANSFERASE"/>
    <property type="match status" value="1"/>
</dbReference>
<keyword evidence="12" id="KW-1185">Reference proteome</keyword>
<dbReference type="EC" id="2.7.7.89" evidence="7"/>
<keyword evidence="5 7" id="KW-0460">Magnesium</keyword>
<dbReference type="Proteomes" id="UP001230654">
    <property type="component" value="Unassembled WGS sequence"/>
</dbReference>
<evidence type="ECO:0000256" key="1">
    <source>
        <dbReference type="ARBA" id="ARBA00022679"/>
    </source>
</evidence>
<evidence type="ECO:0000256" key="8">
    <source>
        <dbReference type="SAM" id="MobiDB-lite"/>
    </source>
</evidence>
<evidence type="ECO:0000256" key="3">
    <source>
        <dbReference type="ARBA" id="ARBA00022741"/>
    </source>
</evidence>
<feature type="region of interest" description="Disordered" evidence="8">
    <location>
        <begin position="952"/>
        <end position="992"/>
    </location>
</feature>
<keyword evidence="6 7" id="KW-0511">Multifunctional enzyme</keyword>
<feature type="domain" description="PII-uridylyltransferase/Glutamine-synthetase adenylyltransferase" evidence="10">
    <location>
        <begin position="346"/>
        <end position="477"/>
    </location>
</feature>
<dbReference type="SUPFAM" id="SSF81301">
    <property type="entry name" value="Nucleotidyltransferase"/>
    <property type="match status" value="2"/>
</dbReference>
<feature type="compositionally biased region" description="Acidic residues" evidence="8">
    <location>
        <begin position="1182"/>
        <end position="1192"/>
    </location>
</feature>
<dbReference type="CDD" id="cd05401">
    <property type="entry name" value="NT_GlnE_GlnD_like"/>
    <property type="match status" value="2"/>
</dbReference>
<feature type="compositionally biased region" description="Basic and acidic residues" evidence="8">
    <location>
        <begin position="1215"/>
        <end position="1229"/>
    </location>
</feature>
<feature type="compositionally biased region" description="Basic and acidic residues" evidence="8">
    <location>
        <begin position="1097"/>
        <end position="1135"/>
    </location>
</feature>
<dbReference type="GO" id="GO:0008882">
    <property type="term" value="F:[glutamate-ammonia-ligase] adenylyltransferase activity"/>
    <property type="evidence" value="ECO:0007669"/>
    <property type="project" value="UniProtKB-EC"/>
</dbReference>
<gene>
    <name evidence="7" type="primary">glnE</name>
    <name evidence="11" type="ORF">QF030_002787</name>
</gene>
<dbReference type="EMBL" id="JAUSWV010000002">
    <property type="protein sequence ID" value="MDQ0580609.1"/>
    <property type="molecule type" value="Genomic_DNA"/>
</dbReference>
<feature type="region of interest" description="Adenylyl transferase" evidence="7">
    <location>
        <begin position="489"/>
        <end position="1329"/>
    </location>
</feature>
<comment type="similarity">
    <text evidence="7">Belongs to the GlnE family.</text>
</comment>
<comment type="caution">
    <text evidence="11">The sequence shown here is derived from an EMBL/GenBank/DDBJ whole genome shotgun (WGS) entry which is preliminary data.</text>
</comment>
<feature type="region of interest" description="Adenylyl removase" evidence="7">
    <location>
        <begin position="1"/>
        <end position="481"/>
    </location>
</feature>
<evidence type="ECO:0000256" key="6">
    <source>
        <dbReference type="ARBA" id="ARBA00023268"/>
    </source>
</evidence>
<evidence type="ECO:0000256" key="2">
    <source>
        <dbReference type="ARBA" id="ARBA00022695"/>
    </source>
</evidence>
<comment type="catalytic activity">
    <reaction evidence="7">
        <text>[glutamine synthetase]-O(4)-(5'-adenylyl)-L-tyrosine + phosphate = [glutamine synthetase]-L-tyrosine + ADP</text>
        <dbReference type="Rhea" id="RHEA:43716"/>
        <dbReference type="Rhea" id="RHEA-COMP:10660"/>
        <dbReference type="Rhea" id="RHEA-COMP:10661"/>
        <dbReference type="ChEBI" id="CHEBI:43474"/>
        <dbReference type="ChEBI" id="CHEBI:46858"/>
        <dbReference type="ChEBI" id="CHEBI:83624"/>
        <dbReference type="ChEBI" id="CHEBI:456216"/>
        <dbReference type="EC" id="2.7.7.89"/>
    </reaction>
</comment>
<comment type="function">
    <text evidence="7">Involved in the regulation of glutamine synthetase GlnA, a key enzyme in the process to assimilate ammonia. When cellular nitrogen levels are high, the C-terminal adenylyl transferase (AT) inactivates GlnA by covalent transfer of an adenylyl group from ATP to specific tyrosine residue of GlnA, thus reducing its activity. Conversely, when nitrogen levels are low, the N-terminal adenylyl removase (AR) activates GlnA by removing the adenylyl group by phosphorolysis, increasing its activity. The regulatory region of GlnE binds the signal transduction protein PII (GlnB) which indicates the nitrogen status of the cell.</text>
</comment>
<dbReference type="EC" id="2.7.7.42" evidence="7"/>
<dbReference type="Pfam" id="PF03710">
    <property type="entry name" value="GlnE"/>
    <property type="match status" value="2"/>
</dbReference>
<keyword evidence="1 7" id="KW-0808">Transferase</keyword>
<name>A0ABU0NNE1_STRRH</name>
<evidence type="ECO:0000313" key="12">
    <source>
        <dbReference type="Proteomes" id="UP001230654"/>
    </source>
</evidence>
<feature type="region of interest" description="Disordered" evidence="8">
    <location>
        <begin position="1097"/>
        <end position="1329"/>
    </location>
</feature>
<dbReference type="PANTHER" id="PTHR30621:SF0">
    <property type="entry name" value="BIFUNCTIONAL GLUTAMINE SYNTHETASE ADENYLYLTRANSFERASE_ADENYLYL-REMOVING ENZYME"/>
    <property type="match status" value="1"/>
</dbReference>
<dbReference type="SUPFAM" id="SSF81593">
    <property type="entry name" value="Nucleotidyltransferase substrate binding subunit/domain"/>
    <property type="match status" value="2"/>
</dbReference>
<dbReference type="Gene3D" id="1.20.120.330">
    <property type="entry name" value="Nucleotidyltransferases domain 2"/>
    <property type="match status" value="2"/>
</dbReference>
<evidence type="ECO:0000259" key="9">
    <source>
        <dbReference type="Pfam" id="PF03710"/>
    </source>
</evidence>
<dbReference type="GO" id="GO:0047388">
    <property type="term" value="F:[glutamine synthetase]-adenylyl-L-tyrosine phosphorylase activity"/>
    <property type="evidence" value="ECO:0007669"/>
    <property type="project" value="UniProtKB-EC"/>
</dbReference>